<evidence type="ECO:0000313" key="4">
    <source>
        <dbReference type="Proteomes" id="UP001409585"/>
    </source>
</evidence>
<keyword evidence="4" id="KW-1185">Reference proteome</keyword>
<accession>A0AAV3U1W9</accession>
<feature type="domain" description="PET hydrolase/cutinase-like" evidence="2">
    <location>
        <begin position="47"/>
        <end position="283"/>
    </location>
</feature>
<reference evidence="4" key="1">
    <citation type="journal article" date="2019" name="Int. J. Syst. Evol. Microbiol.">
        <title>The Global Catalogue of Microorganisms (GCM) 10K type strain sequencing project: providing services to taxonomists for standard genome sequencing and annotation.</title>
        <authorList>
            <consortium name="The Broad Institute Genomics Platform"/>
            <consortium name="The Broad Institute Genome Sequencing Center for Infectious Disease"/>
            <person name="Wu L."/>
            <person name="Ma J."/>
        </authorList>
    </citation>
    <scope>NUCLEOTIDE SEQUENCE [LARGE SCALE GENOMIC DNA]</scope>
    <source>
        <strain evidence="4">JCM 19134</strain>
    </source>
</reference>
<feature type="signal peptide" evidence="1">
    <location>
        <begin position="1"/>
        <end position="26"/>
    </location>
</feature>
<dbReference type="Proteomes" id="UP001409585">
    <property type="component" value="Unassembled WGS sequence"/>
</dbReference>
<dbReference type="RefSeq" id="WP_345420693.1">
    <property type="nucleotide sequence ID" value="NZ_AP031496.1"/>
</dbReference>
<dbReference type="InterPro" id="IPR041127">
    <property type="entry name" value="PET_hydrolase/cutinase-like"/>
</dbReference>
<dbReference type="InterPro" id="IPR029058">
    <property type="entry name" value="AB_hydrolase_fold"/>
</dbReference>
<dbReference type="AlphaFoldDB" id="A0AAV3U1W9"/>
<sequence>MATKQPFKILLACAVFAATMSPATQAQTTCPSDAICRDDLAPGKYSERGPYGYDSYSMPLFSTPGGATVYYPEDAKPPYSVMVFCPPYLTQQIGFREWGPFFASHGIVTVLMDTTTIYDQVDSRSDQQAEVLDAMKLEHTRRDSPLLGNLDLNRFGVIGWSMGGGASWINSVEYPELRSAVTLAGHNQTSLDPDSRGRNTRIPTMIFNGALDTTILGGLGQSDGVYDSIPAGTPKAFYEVASSGHFDWGYPTQANDYVAELALAFQKAYLDGDLRWAPFIERPRFDVSEYEEEDIPN</sequence>
<evidence type="ECO:0000259" key="2">
    <source>
        <dbReference type="Pfam" id="PF12740"/>
    </source>
</evidence>
<evidence type="ECO:0000256" key="1">
    <source>
        <dbReference type="SAM" id="SignalP"/>
    </source>
</evidence>
<dbReference type="Gene3D" id="3.40.50.1820">
    <property type="entry name" value="alpha/beta hydrolase"/>
    <property type="match status" value="1"/>
</dbReference>
<name>A0AAV3U1W9_9ALTE</name>
<evidence type="ECO:0000313" key="3">
    <source>
        <dbReference type="EMBL" id="GAA4940774.1"/>
    </source>
</evidence>
<gene>
    <name evidence="3" type="ORF">GCM10025791_18910</name>
</gene>
<dbReference type="SUPFAM" id="SSF53474">
    <property type="entry name" value="alpha/beta-Hydrolases"/>
    <property type="match status" value="1"/>
</dbReference>
<dbReference type="Pfam" id="PF12740">
    <property type="entry name" value="PETase"/>
    <property type="match status" value="1"/>
</dbReference>
<comment type="caution">
    <text evidence="3">The sequence shown here is derived from an EMBL/GenBank/DDBJ whole genome shotgun (WGS) entry which is preliminary data.</text>
</comment>
<protein>
    <recommendedName>
        <fullName evidence="2">PET hydrolase/cutinase-like domain-containing protein</fullName>
    </recommendedName>
</protein>
<proteinExistence type="predicted"/>
<dbReference type="EMBL" id="BAABLX010000011">
    <property type="protein sequence ID" value="GAA4940774.1"/>
    <property type="molecule type" value="Genomic_DNA"/>
</dbReference>
<feature type="chain" id="PRO_5043909903" description="PET hydrolase/cutinase-like domain-containing protein" evidence="1">
    <location>
        <begin position="27"/>
        <end position="297"/>
    </location>
</feature>
<organism evidence="3 4">
    <name type="scientific">Halioxenophilus aromaticivorans</name>
    <dbReference type="NCBI Taxonomy" id="1306992"/>
    <lineage>
        <taxon>Bacteria</taxon>
        <taxon>Pseudomonadati</taxon>
        <taxon>Pseudomonadota</taxon>
        <taxon>Gammaproteobacteria</taxon>
        <taxon>Alteromonadales</taxon>
        <taxon>Alteromonadaceae</taxon>
        <taxon>Halioxenophilus</taxon>
    </lineage>
</organism>
<keyword evidence="1" id="KW-0732">Signal</keyword>